<reference evidence="1" key="2">
    <citation type="journal article" date="2015" name="Data Brief">
        <title>Shoot transcriptome of the giant reed, Arundo donax.</title>
        <authorList>
            <person name="Barrero R.A."/>
            <person name="Guerrero F.D."/>
            <person name="Moolhuijzen P."/>
            <person name="Goolsby J.A."/>
            <person name="Tidwell J."/>
            <person name="Bellgard S.E."/>
            <person name="Bellgard M.I."/>
        </authorList>
    </citation>
    <scope>NUCLEOTIDE SEQUENCE</scope>
    <source>
        <tissue evidence="1">Shoot tissue taken approximately 20 cm above the soil surface</tissue>
    </source>
</reference>
<proteinExistence type="predicted"/>
<reference evidence="1" key="1">
    <citation type="submission" date="2014-09" db="EMBL/GenBank/DDBJ databases">
        <authorList>
            <person name="Magalhaes I.L.F."/>
            <person name="Oliveira U."/>
            <person name="Santos F.R."/>
            <person name="Vidigal T.H.D.A."/>
            <person name="Brescovit A.D."/>
            <person name="Santos A.J."/>
        </authorList>
    </citation>
    <scope>NUCLEOTIDE SEQUENCE</scope>
    <source>
        <tissue evidence="1">Shoot tissue taken approximately 20 cm above the soil surface</tissue>
    </source>
</reference>
<evidence type="ECO:0000313" key="1">
    <source>
        <dbReference type="EMBL" id="JAE01757.1"/>
    </source>
</evidence>
<name>A0A0A9ENS0_ARUDO</name>
<dbReference type="EMBL" id="GBRH01196139">
    <property type="protein sequence ID" value="JAE01757.1"/>
    <property type="molecule type" value="Transcribed_RNA"/>
</dbReference>
<dbReference type="AlphaFoldDB" id="A0A0A9ENS0"/>
<accession>A0A0A9ENS0</accession>
<sequence>MIATSKARHYGSMAAWHYQFPTMGSNSPIRDFKILTITDSYCILYFTAFGNMVHLEVSVIPNGVLP</sequence>
<organism evidence="1">
    <name type="scientific">Arundo donax</name>
    <name type="common">Giant reed</name>
    <name type="synonym">Donax arundinaceus</name>
    <dbReference type="NCBI Taxonomy" id="35708"/>
    <lineage>
        <taxon>Eukaryota</taxon>
        <taxon>Viridiplantae</taxon>
        <taxon>Streptophyta</taxon>
        <taxon>Embryophyta</taxon>
        <taxon>Tracheophyta</taxon>
        <taxon>Spermatophyta</taxon>
        <taxon>Magnoliopsida</taxon>
        <taxon>Liliopsida</taxon>
        <taxon>Poales</taxon>
        <taxon>Poaceae</taxon>
        <taxon>PACMAD clade</taxon>
        <taxon>Arundinoideae</taxon>
        <taxon>Arundineae</taxon>
        <taxon>Arundo</taxon>
    </lineage>
</organism>
<protein>
    <submittedName>
        <fullName evidence="1">Uncharacterized protein</fullName>
    </submittedName>
</protein>